<dbReference type="GO" id="GO:0007219">
    <property type="term" value="P:Notch signaling pathway"/>
    <property type="evidence" value="ECO:0007669"/>
    <property type="project" value="UniProtKB-KW"/>
</dbReference>
<keyword evidence="13" id="KW-0119">Carbohydrate metabolism</keyword>
<keyword evidence="6" id="KW-0328">Glycosyltransferase</keyword>
<evidence type="ECO:0000256" key="12">
    <source>
        <dbReference type="ARBA" id="ARBA00023253"/>
    </source>
</evidence>
<evidence type="ECO:0000256" key="17">
    <source>
        <dbReference type="SAM" id="SignalP"/>
    </source>
</evidence>
<dbReference type="AlphaFoldDB" id="A0A158P8Z3"/>
<comment type="similarity">
    <text evidence="3">Belongs to the glycosyltransferase 65 family.</text>
</comment>
<keyword evidence="9" id="KW-0914">Notch signaling pathway</keyword>
<dbReference type="GO" id="GO:0005783">
    <property type="term" value="C:endoplasmic reticulum"/>
    <property type="evidence" value="ECO:0007669"/>
    <property type="project" value="UniProtKB-SubCell"/>
</dbReference>
<dbReference type="Gene3D" id="3.40.50.11340">
    <property type="match status" value="1"/>
</dbReference>
<name>A0A158P8Z3_ANGCA</name>
<dbReference type="WBParaSite" id="ACAC_0000763001-mRNA-1">
    <property type="protein sequence ID" value="ACAC_0000763001-mRNA-1"/>
    <property type="gene ID" value="ACAC_0000763001"/>
</dbReference>
<evidence type="ECO:0000256" key="10">
    <source>
        <dbReference type="ARBA" id="ARBA00023157"/>
    </source>
</evidence>
<evidence type="ECO:0000256" key="1">
    <source>
        <dbReference type="ARBA" id="ARBA00004240"/>
    </source>
</evidence>
<reference evidence="19" key="2">
    <citation type="submission" date="2016-04" db="UniProtKB">
        <authorList>
            <consortium name="WormBaseParasite"/>
        </authorList>
    </citation>
    <scope>IDENTIFICATION</scope>
</reference>
<keyword evidence="8" id="KW-0256">Endoplasmic reticulum</keyword>
<comment type="pathway">
    <text evidence="2">Protein modification; protein glycosylation.</text>
</comment>
<evidence type="ECO:0000256" key="8">
    <source>
        <dbReference type="ARBA" id="ARBA00022824"/>
    </source>
</evidence>
<comment type="catalytic activity">
    <reaction evidence="16">
        <text>L-seryl-[protein] + GDP-beta-L-fucose = 3-O-(alpha-L-fucosyl)-L-seryl-[protein] + GDP + H(+)</text>
        <dbReference type="Rhea" id="RHEA:63644"/>
        <dbReference type="Rhea" id="RHEA-COMP:9863"/>
        <dbReference type="Rhea" id="RHEA-COMP:17914"/>
        <dbReference type="ChEBI" id="CHEBI:15378"/>
        <dbReference type="ChEBI" id="CHEBI:29999"/>
        <dbReference type="ChEBI" id="CHEBI:57273"/>
        <dbReference type="ChEBI" id="CHEBI:58189"/>
        <dbReference type="ChEBI" id="CHEBI:189632"/>
        <dbReference type="EC" id="2.4.1.221"/>
    </reaction>
    <physiologicalReaction direction="left-to-right" evidence="16">
        <dbReference type="Rhea" id="RHEA:63645"/>
    </physiologicalReaction>
</comment>
<evidence type="ECO:0000313" key="18">
    <source>
        <dbReference type="Proteomes" id="UP000035642"/>
    </source>
</evidence>
<dbReference type="EC" id="2.4.1.221" evidence="4"/>
<evidence type="ECO:0000256" key="11">
    <source>
        <dbReference type="ARBA" id="ARBA00023180"/>
    </source>
</evidence>
<accession>A0A158P8Z3</accession>
<evidence type="ECO:0000256" key="7">
    <source>
        <dbReference type="ARBA" id="ARBA00022679"/>
    </source>
</evidence>
<dbReference type="PANTHER" id="PTHR21420:SF10">
    <property type="entry name" value="GDP-FUCOSE PROTEIN O-FUCOSYLTRANSFERASE 1"/>
    <property type="match status" value="1"/>
</dbReference>
<dbReference type="PANTHER" id="PTHR21420">
    <property type="entry name" value="GDP-FUCOSE PROTEIN O-FUCOSYLTRANSFERASE 1"/>
    <property type="match status" value="1"/>
</dbReference>
<keyword evidence="10" id="KW-1015">Disulfide bond</keyword>
<evidence type="ECO:0000256" key="14">
    <source>
        <dbReference type="ARBA" id="ARBA00033080"/>
    </source>
</evidence>
<dbReference type="STRING" id="6313.A0A158P8Z3"/>
<proteinExistence type="inferred from homology"/>
<reference evidence="18" key="1">
    <citation type="submission" date="2012-09" db="EMBL/GenBank/DDBJ databases">
        <authorList>
            <person name="Martin A.A."/>
        </authorList>
    </citation>
    <scope>NUCLEOTIDE SEQUENCE</scope>
</reference>
<evidence type="ECO:0000256" key="6">
    <source>
        <dbReference type="ARBA" id="ARBA00022676"/>
    </source>
</evidence>
<comment type="catalytic activity">
    <reaction evidence="15">
        <text>L-threonyl-[protein] + GDP-beta-L-fucose = 3-O-(alpha-L-fucosyl)-L-threonyl-[protein] + GDP + H(+)</text>
        <dbReference type="Rhea" id="RHEA:70491"/>
        <dbReference type="Rhea" id="RHEA-COMP:11060"/>
        <dbReference type="Rhea" id="RHEA-COMP:17915"/>
        <dbReference type="ChEBI" id="CHEBI:15378"/>
        <dbReference type="ChEBI" id="CHEBI:30013"/>
        <dbReference type="ChEBI" id="CHEBI:57273"/>
        <dbReference type="ChEBI" id="CHEBI:58189"/>
        <dbReference type="ChEBI" id="CHEBI:189631"/>
        <dbReference type="EC" id="2.4.1.221"/>
    </reaction>
    <physiologicalReaction direction="left-to-right" evidence="15">
        <dbReference type="Rhea" id="RHEA:70492"/>
    </physiologicalReaction>
</comment>
<evidence type="ECO:0000256" key="16">
    <source>
        <dbReference type="ARBA" id="ARBA00048647"/>
    </source>
</evidence>
<evidence type="ECO:0000256" key="5">
    <source>
        <dbReference type="ARBA" id="ARBA00021745"/>
    </source>
</evidence>
<organism evidence="18 19">
    <name type="scientific">Angiostrongylus cantonensis</name>
    <name type="common">Rat lungworm</name>
    <dbReference type="NCBI Taxonomy" id="6313"/>
    <lineage>
        <taxon>Eukaryota</taxon>
        <taxon>Metazoa</taxon>
        <taxon>Ecdysozoa</taxon>
        <taxon>Nematoda</taxon>
        <taxon>Chromadorea</taxon>
        <taxon>Rhabditida</taxon>
        <taxon>Rhabditina</taxon>
        <taxon>Rhabditomorpha</taxon>
        <taxon>Strongyloidea</taxon>
        <taxon>Metastrongylidae</taxon>
        <taxon>Angiostrongylus</taxon>
    </lineage>
</organism>
<evidence type="ECO:0000313" key="19">
    <source>
        <dbReference type="WBParaSite" id="ACAC_0000763001-mRNA-1"/>
    </source>
</evidence>
<evidence type="ECO:0000256" key="9">
    <source>
        <dbReference type="ARBA" id="ARBA00022976"/>
    </source>
</evidence>
<dbReference type="GO" id="GO:0006004">
    <property type="term" value="P:fucose metabolic process"/>
    <property type="evidence" value="ECO:0007669"/>
    <property type="project" value="UniProtKB-KW"/>
</dbReference>
<keyword evidence="18" id="KW-1185">Reference proteome</keyword>
<evidence type="ECO:0000256" key="13">
    <source>
        <dbReference type="ARBA" id="ARBA00023277"/>
    </source>
</evidence>
<keyword evidence="17" id="KW-0732">Signal</keyword>
<dbReference type="Proteomes" id="UP000035642">
    <property type="component" value="Unassembled WGS sequence"/>
</dbReference>
<evidence type="ECO:0000256" key="3">
    <source>
        <dbReference type="ARBA" id="ARBA00010626"/>
    </source>
</evidence>
<sequence length="373" mass="42757">MDLVYVLAFIISTEAVVFDNQGYVIFCPCMEIENDALVLFHSVFIGRFGNQVDQLLGVMHFTRTLNRTLVLPNFIEYPFPNTAVRPFESVFQVSGIKSYLKVVRMLDFTRDIMDILWPKENRTALCWSPHTSIYDANAPVGCHAKEGNPFGLYWDAIGISFTKDAYFGDLGYDLTLEDSRAAWNERFSLSDFPVLAFASPPAPFPSRPFTWELQRYLKWNSRIAEKTDEFIREELLSPFVAIHLRNDNDWCDTEEDYSGVLTKEMCLPSKATIVEQVLEMVRTIGARSVFVASDKDHMIEDLNEALKGYKVKAYRLNPDDPLLSLAVLAKADHFIGNCVSTFSHLAKRERDTKKPPKPTSYFGIRRRSKRIEL</sequence>
<protein>
    <recommendedName>
        <fullName evidence="5">GDP-fucose protein O-fucosyltransferase 1</fullName>
        <ecNumber evidence="4">2.4.1.221</ecNumber>
    </recommendedName>
    <alternativeName>
        <fullName evidence="14">Peptide-O-fucosyltransferase 1</fullName>
    </alternativeName>
</protein>
<keyword evidence="7" id="KW-0808">Transferase</keyword>
<evidence type="ECO:0000256" key="15">
    <source>
        <dbReference type="ARBA" id="ARBA00047273"/>
    </source>
</evidence>
<dbReference type="InterPro" id="IPR039922">
    <property type="entry name" value="POFUT1"/>
</dbReference>
<keyword evidence="11" id="KW-0325">Glycoprotein</keyword>
<dbReference type="InterPro" id="IPR019378">
    <property type="entry name" value="GDP-Fuc_O-FucTrfase"/>
</dbReference>
<keyword evidence="12" id="KW-0294">Fucose metabolism</keyword>
<feature type="signal peptide" evidence="17">
    <location>
        <begin position="1"/>
        <end position="15"/>
    </location>
</feature>
<dbReference type="UniPathway" id="UPA00378"/>
<feature type="chain" id="PRO_5012949590" description="GDP-fucose protein O-fucosyltransferase 1" evidence="17">
    <location>
        <begin position="16"/>
        <end position="373"/>
    </location>
</feature>
<dbReference type="GO" id="GO:0046922">
    <property type="term" value="F:peptide-O-fucosyltransferase activity"/>
    <property type="evidence" value="ECO:0007669"/>
    <property type="project" value="UniProtKB-EC"/>
</dbReference>
<evidence type="ECO:0000256" key="4">
    <source>
        <dbReference type="ARBA" id="ARBA00012196"/>
    </source>
</evidence>
<dbReference type="Pfam" id="PF10250">
    <property type="entry name" value="O-FucT"/>
    <property type="match status" value="1"/>
</dbReference>
<dbReference type="Gene3D" id="3.40.50.11350">
    <property type="match status" value="1"/>
</dbReference>
<dbReference type="CDD" id="cd11302">
    <property type="entry name" value="O-FucT-1"/>
    <property type="match status" value="1"/>
</dbReference>
<comment type="subcellular location">
    <subcellularLocation>
        <location evidence="1">Endoplasmic reticulum</location>
    </subcellularLocation>
</comment>
<evidence type="ECO:0000256" key="2">
    <source>
        <dbReference type="ARBA" id="ARBA00004922"/>
    </source>
</evidence>